<sequence length="482" mass="51338">MTVSNLLKHWVLLISLAAISACTPADPQQRAEKYYESGLEKFQSEKYNAAVIELKNALQEKADFIPARLLLGRLYLQNYQITAARKEYERAKEAGAAPSEYLVPLMRVYNLGREFPKALGLVEAAAPDLARDPDVMAYHADALLGQGRVGDAQDLLQSAPAQTAGILARLGQIALSQNETEKAASLSQQALEAGPKQYEANLLAGRMAIMAENRDQAEGYLRTALKADPASPLATISLASLLIEQGGLDEALGLLDDLRQRGLSSEQSIYLRSLIALQQQKFEIAKTESERVLASNPRSRSALLVAGIANSALGNDQIAINNLQRFAKESIGDDNVPEVASRALAWSNLRLGNPSDALAAIAPLASTGGAGEDNLAALRLATAAAVQSGKMDQAIGYLENALGRTPDNLALATALASLKLGIGDKAGAEAALKPFSNGDQLDSVNDRMRLGVTYARAGNLDEAMTIANALITDHPSVQRAIF</sequence>
<evidence type="ECO:0000313" key="5">
    <source>
        <dbReference type="EMBL" id="GER04626.1"/>
    </source>
</evidence>
<comment type="caution">
    <text evidence="5">The sequence shown here is derived from an EMBL/GenBank/DDBJ whole genome shotgun (WGS) entry which is preliminary data.</text>
</comment>
<gene>
    <name evidence="5" type="ORF">JCM17846_23080</name>
</gene>
<dbReference type="SMART" id="SM00028">
    <property type="entry name" value="TPR"/>
    <property type="match status" value="6"/>
</dbReference>
<dbReference type="Gene3D" id="1.25.40.10">
    <property type="entry name" value="Tetratricopeptide repeat domain"/>
    <property type="match status" value="2"/>
</dbReference>
<evidence type="ECO:0000256" key="3">
    <source>
        <dbReference type="PROSITE-ProRule" id="PRU00339"/>
    </source>
</evidence>
<dbReference type="PANTHER" id="PTHR44186">
    <property type="match status" value="1"/>
</dbReference>
<keyword evidence="1" id="KW-0677">Repeat</keyword>
<dbReference type="PANTHER" id="PTHR44186:SF1">
    <property type="entry name" value="BARDET-BIEDL SYNDROME 4 PROTEIN"/>
    <property type="match status" value="1"/>
</dbReference>
<accession>A0A5A7NCC8</accession>
<proteinExistence type="predicted"/>
<evidence type="ECO:0000256" key="1">
    <source>
        <dbReference type="ARBA" id="ARBA00022737"/>
    </source>
</evidence>
<keyword evidence="6" id="KW-1185">Reference proteome</keyword>
<feature type="repeat" description="TPR" evidence="3">
    <location>
        <begin position="164"/>
        <end position="197"/>
    </location>
</feature>
<dbReference type="SUPFAM" id="SSF81901">
    <property type="entry name" value="HCP-like"/>
    <property type="match status" value="1"/>
</dbReference>
<evidence type="ECO:0000256" key="4">
    <source>
        <dbReference type="SAM" id="SignalP"/>
    </source>
</evidence>
<evidence type="ECO:0000256" key="2">
    <source>
        <dbReference type="ARBA" id="ARBA00022803"/>
    </source>
</evidence>
<dbReference type="Pfam" id="PF14559">
    <property type="entry name" value="TPR_19"/>
    <property type="match status" value="3"/>
</dbReference>
<dbReference type="InterPro" id="IPR019734">
    <property type="entry name" value="TPR_rpt"/>
</dbReference>
<dbReference type="RefSeq" id="WP_150007185.1">
    <property type="nucleotide sequence ID" value="NZ_BKCN01000012.1"/>
</dbReference>
<dbReference type="InterPro" id="IPR011990">
    <property type="entry name" value="TPR-like_helical_dom_sf"/>
</dbReference>
<organism evidence="5 6">
    <name type="scientific">Iodidimonas nitroreducens</name>
    <dbReference type="NCBI Taxonomy" id="1236968"/>
    <lineage>
        <taxon>Bacteria</taxon>
        <taxon>Pseudomonadati</taxon>
        <taxon>Pseudomonadota</taxon>
        <taxon>Alphaproteobacteria</taxon>
        <taxon>Iodidimonadales</taxon>
        <taxon>Iodidimonadaceae</taxon>
        <taxon>Iodidimonas</taxon>
    </lineage>
</organism>
<feature type="chain" id="PRO_5022707212" evidence="4">
    <location>
        <begin position="21"/>
        <end position="482"/>
    </location>
</feature>
<dbReference type="EMBL" id="BKCN01000012">
    <property type="protein sequence ID" value="GER04626.1"/>
    <property type="molecule type" value="Genomic_DNA"/>
</dbReference>
<dbReference type="PROSITE" id="PS50005">
    <property type="entry name" value="TPR"/>
    <property type="match status" value="1"/>
</dbReference>
<dbReference type="Pfam" id="PF13174">
    <property type="entry name" value="TPR_6"/>
    <property type="match status" value="1"/>
</dbReference>
<dbReference type="AlphaFoldDB" id="A0A5A7NCC8"/>
<evidence type="ECO:0000313" key="6">
    <source>
        <dbReference type="Proteomes" id="UP000324996"/>
    </source>
</evidence>
<keyword evidence="4" id="KW-0732">Signal</keyword>
<feature type="signal peptide" evidence="4">
    <location>
        <begin position="1"/>
        <end position="20"/>
    </location>
</feature>
<keyword evidence="2 3" id="KW-0802">TPR repeat</keyword>
<reference evidence="5 6" key="1">
    <citation type="submission" date="2019-09" db="EMBL/GenBank/DDBJ databases">
        <title>NBRP : Genome information of microbial organism related human and environment.</title>
        <authorList>
            <person name="Hattori M."/>
            <person name="Oshima K."/>
            <person name="Inaba H."/>
            <person name="Suda W."/>
            <person name="Sakamoto M."/>
            <person name="Iino T."/>
            <person name="Kitahara M."/>
            <person name="Oshida Y."/>
            <person name="Iida T."/>
            <person name="Kudo T."/>
            <person name="Itoh T."/>
            <person name="Ohkuma M."/>
        </authorList>
    </citation>
    <scope>NUCLEOTIDE SEQUENCE [LARGE SCALE GENOMIC DNA]</scope>
    <source>
        <strain evidence="5 6">Q-1</strain>
    </source>
</reference>
<dbReference type="Pfam" id="PF13432">
    <property type="entry name" value="TPR_16"/>
    <property type="match status" value="1"/>
</dbReference>
<name>A0A5A7NCC8_9PROT</name>
<dbReference type="Proteomes" id="UP000324996">
    <property type="component" value="Unassembled WGS sequence"/>
</dbReference>
<dbReference type="SUPFAM" id="SSF48452">
    <property type="entry name" value="TPR-like"/>
    <property type="match status" value="1"/>
</dbReference>
<protein>
    <submittedName>
        <fullName evidence="5">Uncharacterized protein</fullName>
    </submittedName>
</protein>